<dbReference type="EMBL" id="CAXAMN010028916">
    <property type="protein sequence ID" value="CAK9118069.1"/>
    <property type="molecule type" value="Genomic_DNA"/>
</dbReference>
<evidence type="ECO:0000256" key="1">
    <source>
        <dbReference type="ARBA" id="ARBA00011012"/>
    </source>
</evidence>
<dbReference type="Proteomes" id="UP001642484">
    <property type="component" value="Unassembled WGS sequence"/>
</dbReference>
<gene>
    <name evidence="3" type="ORF">CCMP2556_LOCUS54975</name>
    <name evidence="4" type="ORF">CCMP2556_LOCUS55256</name>
</gene>
<comment type="similarity">
    <text evidence="1">Belongs to the Mo25 family.</text>
</comment>
<accession>A0ABP0SZ48</accession>
<organism evidence="3 5">
    <name type="scientific">Durusdinium trenchii</name>
    <dbReference type="NCBI Taxonomy" id="1381693"/>
    <lineage>
        <taxon>Eukaryota</taxon>
        <taxon>Sar</taxon>
        <taxon>Alveolata</taxon>
        <taxon>Dinophyceae</taxon>
        <taxon>Suessiales</taxon>
        <taxon>Symbiodiniaceae</taxon>
        <taxon>Durusdinium</taxon>
    </lineage>
</organism>
<dbReference type="Gene3D" id="1.25.10.10">
    <property type="entry name" value="Leucine-rich Repeat Variant"/>
    <property type="match status" value="1"/>
</dbReference>
<evidence type="ECO:0000313" key="5">
    <source>
        <dbReference type="Proteomes" id="UP001642484"/>
    </source>
</evidence>
<reference evidence="3 5" key="1">
    <citation type="submission" date="2024-02" db="EMBL/GenBank/DDBJ databases">
        <authorList>
            <person name="Chen Y."/>
            <person name="Shah S."/>
            <person name="Dougan E. K."/>
            <person name="Thang M."/>
            <person name="Chan C."/>
        </authorList>
    </citation>
    <scope>NUCLEOTIDE SEQUENCE [LARGE SCALE GENOMIC DNA]</scope>
</reference>
<dbReference type="InterPro" id="IPR011989">
    <property type="entry name" value="ARM-like"/>
</dbReference>
<evidence type="ECO:0000313" key="3">
    <source>
        <dbReference type="EMBL" id="CAK9117715.1"/>
    </source>
</evidence>
<dbReference type="InterPro" id="IPR013878">
    <property type="entry name" value="Mo25"/>
</dbReference>
<name>A0ABP0SZ48_9DINO</name>
<dbReference type="EMBL" id="CAXAMN010028805">
    <property type="protein sequence ID" value="CAK9117715.1"/>
    <property type="molecule type" value="Genomic_DNA"/>
</dbReference>
<comment type="caution">
    <text evidence="3">The sequence shown here is derived from an EMBL/GenBank/DDBJ whole genome shotgun (WGS) entry which is preliminary data.</text>
</comment>
<feature type="region of interest" description="Disordered" evidence="2">
    <location>
        <begin position="369"/>
        <end position="390"/>
    </location>
</feature>
<dbReference type="Pfam" id="PF08569">
    <property type="entry name" value="Mo25"/>
    <property type="match status" value="1"/>
</dbReference>
<dbReference type="PANTHER" id="PTHR10182:SF3">
    <property type="entry name" value="PROTEIN MO25"/>
    <property type="match status" value="1"/>
</dbReference>
<dbReference type="SUPFAM" id="SSF48371">
    <property type="entry name" value="ARM repeat"/>
    <property type="match status" value="1"/>
</dbReference>
<evidence type="ECO:0008006" key="6">
    <source>
        <dbReference type="Google" id="ProtNLM"/>
    </source>
</evidence>
<evidence type="ECO:0000313" key="4">
    <source>
        <dbReference type="EMBL" id="CAK9118069.1"/>
    </source>
</evidence>
<evidence type="ECO:0000256" key="2">
    <source>
        <dbReference type="SAM" id="MobiDB-lite"/>
    </source>
</evidence>
<keyword evidence="5" id="KW-1185">Reference proteome</keyword>
<proteinExistence type="inferred from homology"/>
<dbReference type="InterPro" id="IPR016024">
    <property type="entry name" value="ARM-type_fold"/>
</dbReference>
<sequence length="390" mass="44309">MTSEVAPCMPFNWFRRASGWSGSGGGLMTGEGAQNRANDICHRLEEALDSLDRVDTEHADAATLKRLSQDVKKQLQALLEVLQEAERGAGGEMQISVVKAWLAKFLATDLPKRLAQHLIQLEFEVRNDVVTVFSHVVRIGALADVELMKEYCTDPAFFQLLVKGYETPEIATHCGMMLRSCAREEKLVQAFLDKMELVLNLMKYTRHEEFEISTDAFASLHDFLLNHHDISAEFLEGNFRPFFTCYNKLLEEGDYVTKRQALKLLSDLLLARKFMRIMLTYIGDDSYLQLHMNLLRDESKTIQVEAFHVFKIFVANPSRPPRVQAILFKNKERLVNLLKELTPHRSDDKQFLEDMKTVLAKLEALEAPVRNPGGYQGGSAEPGSPKRETS</sequence>
<protein>
    <recommendedName>
        <fullName evidence="6">Calcium-binding protein 39</fullName>
    </recommendedName>
</protein>
<dbReference type="PANTHER" id="PTHR10182">
    <property type="entry name" value="CALCIUM-BINDING PROTEIN 39-RELATED"/>
    <property type="match status" value="1"/>
</dbReference>